<sequence>MALTFKLKFKRPRRLLSASSASIPVAQDLPPTAHLRELFCYPSNLRPSFPDPSDRLSSMLYPLHAQFPDCVGASGPLFRVLQLYNPMFHATECASLLAGVANPLPPI</sequence>
<gene>
    <name evidence="1" type="ORF">HYPSUDRAFT_208468</name>
</gene>
<organism evidence="1 2">
    <name type="scientific">Hypholoma sublateritium (strain FD-334 SS-4)</name>
    <dbReference type="NCBI Taxonomy" id="945553"/>
    <lineage>
        <taxon>Eukaryota</taxon>
        <taxon>Fungi</taxon>
        <taxon>Dikarya</taxon>
        <taxon>Basidiomycota</taxon>
        <taxon>Agaricomycotina</taxon>
        <taxon>Agaricomycetes</taxon>
        <taxon>Agaricomycetidae</taxon>
        <taxon>Agaricales</taxon>
        <taxon>Agaricineae</taxon>
        <taxon>Strophariaceae</taxon>
        <taxon>Hypholoma</taxon>
    </lineage>
</organism>
<evidence type="ECO:0000313" key="2">
    <source>
        <dbReference type="Proteomes" id="UP000054270"/>
    </source>
</evidence>
<dbReference type="AlphaFoldDB" id="A0A0D2P2H8"/>
<name>A0A0D2P2H8_HYPSF</name>
<proteinExistence type="predicted"/>
<dbReference type="EMBL" id="KN817667">
    <property type="protein sequence ID" value="KJA14740.1"/>
    <property type="molecule type" value="Genomic_DNA"/>
</dbReference>
<keyword evidence="2" id="KW-1185">Reference proteome</keyword>
<accession>A0A0D2P2H8</accession>
<reference evidence="2" key="1">
    <citation type="submission" date="2014-04" db="EMBL/GenBank/DDBJ databases">
        <title>Evolutionary Origins and Diversification of the Mycorrhizal Mutualists.</title>
        <authorList>
            <consortium name="DOE Joint Genome Institute"/>
            <consortium name="Mycorrhizal Genomics Consortium"/>
            <person name="Kohler A."/>
            <person name="Kuo A."/>
            <person name="Nagy L.G."/>
            <person name="Floudas D."/>
            <person name="Copeland A."/>
            <person name="Barry K.W."/>
            <person name="Cichocki N."/>
            <person name="Veneault-Fourrey C."/>
            <person name="LaButti K."/>
            <person name="Lindquist E.A."/>
            <person name="Lipzen A."/>
            <person name="Lundell T."/>
            <person name="Morin E."/>
            <person name="Murat C."/>
            <person name="Riley R."/>
            <person name="Ohm R."/>
            <person name="Sun H."/>
            <person name="Tunlid A."/>
            <person name="Henrissat B."/>
            <person name="Grigoriev I.V."/>
            <person name="Hibbett D.S."/>
            <person name="Martin F."/>
        </authorList>
    </citation>
    <scope>NUCLEOTIDE SEQUENCE [LARGE SCALE GENOMIC DNA]</scope>
    <source>
        <strain evidence="2">FD-334 SS-4</strain>
    </source>
</reference>
<evidence type="ECO:0000313" key="1">
    <source>
        <dbReference type="EMBL" id="KJA14740.1"/>
    </source>
</evidence>
<protein>
    <submittedName>
        <fullName evidence="1">Uncharacterized protein</fullName>
    </submittedName>
</protein>
<dbReference type="Proteomes" id="UP000054270">
    <property type="component" value="Unassembled WGS sequence"/>
</dbReference>